<evidence type="ECO:0000256" key="3">
    <source>
        <dbReference type="ARBA" id="ARBA00022679"/>
    </source>
</evidence>
<organism evidence="8 9">
    <name type="scientific">Candidatus Methanofishera endochildressiae</name>
    <dbReference type="NCBI Taxonomy" id="2738884"/>
    <lineage>
        <taxon>Bacteria</taxon>
        <taxon>Pseudomonadati</taxon>
        <taxon>Pseudomonadota</taxon>
        <taxon>Gammaproteobacteria</taxon>
        <taxon>Candidatus Methanofishera</taxon>
    </lineage>
</organism>
<keyword evidence="8" id="KW-0449">Lipoprotein</keyword>
<evidence type="ECO:0000256" key="4">
    <source>
        <dbReference type="ARBA" id="ARBA00022692"/>
    </source>
</evidence>
<feature type="transmembrane region" description="Helical" evidence="7">
    <location>
        <begin position="197"/>
        <end position="217"/>
    </location>
</feature>
<sequence length="258" mass="29831">MDYFIWDFDPVLANFKYIRIHWYGAMFALALLSNYLFMHWVYLRELGTADDVDRLLWYCIGGAVIGARLAHVLFYNPGFYFSEPLKIFAIWEGGLASHGGVFGVLISLYIYQRKAPFDYWWILDRAAIAGAFSGFLVRAGNFLNSEIAGTPTDVTWAVVFKRLDDIPRHPVQLYEAVSYLGISLFLLYLYNKNATKNLNGLLTAWFLILIFSTRFFLEFYKNSLINLDSNYWISAGQLLSIPFILTGIYLLYRAHKHT</sequence>
<name>A0A7Z0MNS3_9GAMM</name>
<evidence type="ECO:0000256" key="1">
    <source>
        <dbReference type="ARBA" id="ARBA00007150"/>
    </source>
</evidence>
<comment type="pathway">
    <text evidence="7">Protein modification; lipoprotein biosynthesis (diacylglyceryl transfer).</text>
</comment>
<dbReference type="GO" id="GO:0005886">
    <property type="term" value="C:plasma membrane"/>
    <property type="evidence" value="ECO:0007669"/>
    <property type="project" value="UniProtKB-SubCell"/>
</dbReference>
<feature type="transmembrane region" description="Helical" evidence="7">
    <location>
        <begin position="171"/>
        <end position="190"/>
    </location>
</feature>
<keyword evidence="2 7" id="KW-1003">Cell membrane</keyword>
<comment type="subcellular location">
    <subcellularLocation>
        <location evidence="7">Cell membrane</location>
        <topology evidence="7">Multi-pass membrane protein</topology>
    </subcellularLocation>
</comment>
<evidence type="ECO:0000256" key="5">
    <source>
        <dbReference type="ARBA" id="ARBA00022989"/>
    </source>
</evidence>
<feature type="transmembrane region" description="Helical" evidence="7">
    <location>
        <begin position="118"/>
        <end position="137"/>
    </location>
</feature>
<feature type="binding site" evidence="7">
    <location>
        <position position="138"/>
    </location>
    <ligand>
        <name>a 1,2-diacyl-sn-glycero-3-phospho-(1'-sn-glycerol)</name>
        <dbReference type="ChEBI" id="CHEBI:64716"/>
    </ligand>
</feature>
<keyword evidence="5 7" id="KW-1133">Transmembrane helix</keyword>
<dbReference type="InterPro" id="IPR001640">
    <property type="entry name" value="Lgt"/>
</dbReference>
<evidence type="ECO:0000256" key="2">
    <source>
        <dbReference type="ARBA" id="ARBA00022475"/>
    </source>
</evidence>
<feature type="transmembrane region" description="Helical" evidence="7">
    <location>
        <begin position="55"/>
        <end position="75"/>
    </location>
</feature>
<dbReference type="GO" id="GO:0008961">
    <property type="term" value="F:phosphatidylglycerol-prolipoprotein diacylglyceryl transferase activity"/>
    <property type="evidence" value="ECO:0007669"/>
    <property type="project" value="UniProtKB-UniRule"/>
</dbReference>
<dbReference type="Pfam" id="PF01790">
    <property type="entry name" value="LGT"/>
    <property type="match status" value="1"/>
</dbReference>
<feature type="transmembrane region" description="Helical" evidence="7">
    <location>
        <begin position="87"/>
        <end position="111"/>
    </location>
</feature>
<dbReference type="GO" id="GO:0042158">
    <property type="term" value="P:lipoprotein biosynthetic process"/>
    <property type="evidence" value="ECO:0007669"/>
    <property type="project" value="UniProtKB-UniRule"/>
</dbReference>
<dbReference type="Proteomes" id="UP000537890">
    <property type="component" value="Unassembled WGS sequence"/>
</dbReference>
<dbReference type="EMBL" id="JACCHS010000079">
    <property type="protein sequence ID" value="NYT47085.1"/>
    <property type="molecule type" value="Genomic_DNA"/>
</dbReference>
<accession>A0A7Z0MNS3</accession>
<keyword evidence="4 7" id="KW-0812">Transmembrane</keyword>
<feature type="transmembrane region" description="Helical" evidence="7">
    <location>
        <begin position="20"/>
        <end position="43"/>
    </location>
</feature>
<proteinExistence type="inferred from homology"/>
<keyword evidence="6 7" id="KW-0472">Membrane</keyword>
<comment type="caution">
    <text evidence="8">The sequence shown here is derived from an EMBL/GenBank/DDBJ whole genome shotgun (WGS) entry which is preliminary data.</text>
</comment>
<dbReference type="HAMAP" id="MF_01147">
    <property type="entry name" value="Lgt"/>
    <property type="match status" value="1"/>
</dbReference>
<protein>
    <recommendedName>
        <fullName evidence="7">Phosphatidylglycerol--prolipoprotein diacylglyceryl transferase</fullName>
        <ecNumber evidence="7">2.5.1.145</ecNumber>
    </recommendedName>
</protein>
<comment type="similarity">
    <text evidence="1 7">Belongs to the Lgt family.</text>
</comment>
<dbReference type="PANTHER" id="PTHR30589:SF0">
    <property type="entry name" value="PHOSPHATIDYLGLYCEROL--PROLIPOPROTEIN DIACYLGLYCERYL TRANSFERASE"/>
    <property type="match status" value="1"/>
</dbReference>
<dbReference type="EC" id="2.5.1.145" evidence="7"/>
<evidence type="ECO:0000256" key="7">
    <source>
        <dbReference type="HAMAP-Rule" id="MF_01147"/>
    </source>
</evidence>
<dbReference type="AlphaFoldDB" id="A0A7Z0MNS3"/>
<reference evidence="8 9" key="1">
    <citation type="submission" date="2020-05" db="EMBL/GenBank/DDBJ databases">
        <title>Horizontal transmission and recombination maintain forever young bacterial symbiont genomes.</title>
        <authorList>
            <person name="Russell S.L."/>
            <person name="Pepper-Tunick E."/>
            <person name="Svedberg J."/>
            <person name="Byrne A."/>
            <person name="Ruelas Castillo J."/>
            <person name="Vollmers C."/>
            <person name="Beinart R.A."/>
            <person name="Corbett-Detig R."/>
        </authorList>
    </citation>
    <scope>NUCLEOTIDE SEQUENCE [LARGE SCALE GENOMIC DNA]</scope>
    <source>
        <strain evidence="8">4727-3</strain>
    </source>
</reference>
<dbReference type="PANTHER" id="PTHR30589">
    <property type="entry name" value="PROLIPOPROTEIN DIACYLGLYCERYL TRANSFERASE"/>
    <property type="match status" value="1"/>
</dbReference>
<evidence type="ECO:0000256" key="6">
    <source>
        <dbReference type="ARBA" id="ARBA00023136"/>
    </source>
</evidence>
<comment type="function">
    <text evidence="7">Catalyzes the transfer of the diacylglyceryl group from phosphatidylglycerol to the sulfhydryl group of the N-terminal cysteine of a prolipoprotein, the first step in the formation of mature lipoproteins.</text>
</comment>
<keyword evidence="3 7" id="KW-0808">Transferase</keyword>
<gene>
    <name evidence="7 8" type="primary">lgt</name>
    <name evidence="8" type="ORF">H0A75_05235</name>
</gene>
<comment type="catalytic activity">
    <reaction evidence="7">
        <text>L-cysteinyl-[prolipoprotein] + a 1,2-diacyl-sn-glycero-3-phospho-(1'-sn-glycerol) = an S-1,2-diacyl-sn-glyceryl-L-cysteinyl-[prolipoprotein] + sn-glycerol 1-phosphate + H(+)</text>
        <dbReference type="Rhea" id="RHEA:56712"/>
        <dbReference type="Rhea" id="RHEA-COMP:14679"/>
        <dbReference type="Rhea" id="RHEA-COMP:14680"/>
        <dbReference type="ChEBI" id="CHEBI:15378"/>
        <dbReference type="ChEBI" id="CHEBI:29950"/>
        <dbReference type="ChEBI" id="CHEBI:57685"/>
        <dbReference type="ChEBI" id="CHEBI:64716"/>
        <dbReference type="ChEBI" id="CHEBI:140658"/>
        <dbReference type="EC" id="2.5.1.145"/>
    </reaction>
</comment>
<evidence type="ECO:0000313" key="8">
    <source>
        <dbReference type="EMBL" id="NYT47085.1"/>
    </source>
</evidence>
<feature type="transmembrane region" description="Helical" evidence="7">
    <location>
        <begin position="229"/>
        <end position="252"/>
    </location>
</feature>
<dbReference type="UniPathway" id="UPA00664"/>
<evidence type="ECO:0000313" key="9">
    <source>
        <dbReference type="Proteomes" id="UP000537890"/>
    </source>
</evidence>
<dbReference type="NCBIfam" id="TIGR00544">
    <property type="entry name" value="lgt"/>
    <property type="match status" value="1"/>
</dbReference>